<dbReference type="Gene3D" id="2.120.10.30">
    <property type="entry name" value="TolB, C-terminal domain"/>
    <property type="match status" value="1"/>
</dbReference>
<sequence length="311" mass="32534">MKITKLADGLLFPEGPVALPNGDVLVVEIHRGTLTRVAPDGTTSVVAEVGGGPNGAALGPDGRVYIANCGGMHRFEVGGFVFAGGIPADYTSGSIQAVDLSDGSVETLYTKDDDGRDLRGPNDLVFDAHGGIYFTDYGKSDGDTCDKGRIYYAKADGSSCKTIAAGMEGPNGIGLSPDGERLYVSETYTARVWWWDVTGPGQIVGGKSLGGSGNGNFLYTAPNYVNFDSLGVDAHGNVNVASMVNAGISVVGPDGKLVQFVKIDVDDDPGITNICWGGKDMRTAYVTASSTGQLLKIEWPRPGLKLNYHDA</sequence>
<feature type="binding site" evidence="2">
    <location>
        <position position="171"/>
    </location>
    <ligand>
        <name>a divalent metal cation</name>
        <dbReference type="ChEBI" id="CHEBI:60240"/>
    </ligand>
</feature>
<comment type="cofactor">
    <cofactor evidence="2">
        <name>Zn(2+)</name>
        <dbReference type="ChEBI" id="CHEBI:29105"/>
    </cofactor>
    <text evidence="2">Binds 1 divalent metal cation per subunit.</text>
</comment>
<evidence type="ECO:0000256" key="1">
    <source>
        <dbReference type="PIRSR" id="PIRSR605511-1"/>
    </source>
</evidence>
<dbReference type="PRINTS" id="PR01790">
    <property type="entry name" value="SMP30FAMILY"/>
</dbReference>
<gene>
    <name evidence="4" type="ORF">SAMN04489712_119133</name>
</gene>
<accession>A0A1H6DMU9</accession>
<dbReference type="PANTHER" id="PTHR47572">
    <property type="entry name" value="LIPOPROTEIN-RELATED"/>
    <property type="match status" value="1"/>
</dbReference>
<dbReference type="EMBL" id="FNVO01000019">
    <property type="protein sequence ID" value="SEG86640.1"/>
    <property type="molecule type" value="Genomic_DNA"/>
</dbReference>
<dbReference type="InterPro" id="IPR013658">
    <property type="entry name" value="SGL"/>
</dbReference>
<dbReference type="SUPFAM" id="SSF63829">
    <property type="entry name" value="Calcium-dependent phosphotriesterase"/>
    <property type="match status" value="1"/>
</dbReference>
<keyword evidence="2" id="KW-0862">Zinc</keyword>
<dbReference type="AlphaFoldDB" id="A0A1H6DMU9"/>
<proteinExistence type="predicted"/>
<feature type="binding site" evidence="2">
    <location>
        <position position="228"/>
    </location>
    <ligand>
        <name>a divalent metal cation</name>
        <dbReference type="ChEBI" id="CHEBI:60240"/>
    </ligand>
</feature>
<feature type="binding site" evidence="2">
    <location>
        <position position="119"/>
    </location>
    <ligand>
        <name>substrate</name>
    </ligand>
</feature>
<organism evidence="4 5">
    <name type="scientific">Thermomonospora echinospora</name>
    <dbReference type="NCBI Taxonomy" id="1992"/>
    <lineage>
        <taxon>Bacteria</taxon>
        <taxon>Bacillati</taxon>
        <taxon>Actinomycetota</taxon>
        <taxon>Actinomycetes</taxon>
        <taxon>Streptosporangiales</taxon>
        <taxon>Thermomonosporaceae</taxon>
        <taxon>Thermomonospora</taxon>
    </lineage>
</organism>
<protein>
    <submittedName>
        <fullName evidence="4">Gluconolactonase</fullName>
    </submittedName>
</protein>
<feature type="binding site" evidence="2">
    <location>
        <position position="122"/>
    </location>
    <ligand>
        <name>substrate</name>
    </ligand>
</feature>
<keyword evidence="5" id="KW-1185">Reference proteome</keyword>
<evidence type="ECO:0000313" key="4">
    <source>
        <dbReference type="EMBL" id="SEG86640.1"/>
    </source>
</evidence>
<evidence type="ECO:0000259" key="3">
    <source>
        <dbReference type="Pfam" id="PF08450"/>
    </source>
</evidence>
<dbReference type="InterPro" id="IPR011042">
    <property type="entry name" value="6-blade_b-propeller_TolB-like"/>
</dbReference>
<dbReference type="PANTHER" id="PTHR47572:SF5">
    <property type="entry name" value="BLR2277 PROTEIN"/>
    <property type="match status" value="1"/>
</dbReference>
<evidence type="ECO:0000256" key="2">
    <source>
        <dbReference type="PIRSR" id="PIRSR605511-2"/>
    </source>
</evidence>
<dbReference type="GO" id="GO:0046872">
    <property type="term" value="F:metal ion binding"/>
    <property type="evidence" value="ECO:0007669"/>
    <property type="project" value="UniProtKB-KW"/>
</dbReference>
<dbReference type="Pfam" id="PF08450">
    <property type="entry name" value="SGL"/>
    <property type="match status" value="1"/>
</dbReference>
<dbReference type="InterPro" id="IPR051262">
    <property type="entry name" value="SMP-30/CGR1_Lactonase"/>
</dbReference>
<evidence type="ECO:0000313" key="5">
    <source>
        <dbReference type="Proteomes" id="UP000236723"/>
    </source>
</evidence>
<dbReference type="Proteomes" id="UP000236723">
    <property type="component" value="Unassembled WGS sequence"/>
</dbReference>
<reference evidence="5" key="1">
    <citation type="submission" date="2016-10" db="EMBL/GenBank/DDBJ databases">
        <authorList>
            <person name="Varghese N."/>
            <person name="Submissions S."/>
        </authorList>
    </citation>
    <scope>NUCLEOTIDE SEQUENCE [LARGE SCALE GENOMIC DNA]</scope>
    <source>
        <strain evidence="5">DSM 43163</strain>
    </source>
</reference>
<name>A0A1H6DMU9_9ACTN</name>
<dbReference type="RefSeq" id="WP_200827592.1">
    <property type="nucleotide sequence ID" value="NZ_FNVO01000019.1"/>
</dbReference>
<feature type="active site" description="Proton donor/acceptor" evidence="1">
    <location>
        <position position="228"/>
    </location>
</feature>
<dbReference type="InterPro" id="IPR005511">
    <property type="entry name" value="SMP-30"/>
</dbReference>
<keyword evidence="2" id="KW-0479">Metal-binding</keyword>
<feature type="domain" description="SMP-30/Gluconolactonase/LRE-like region" evidence="3">
    <location>
        <begin position="12"/>
        <end position="289"/>
    </location>
</feature>